<dbReference type="AlphaFoldDB" id="A0AB38P6V2"/>
<dbReference type="InterPro" id="IPR001279">
    <property type="entry name" value="Metallo-B-lactamas"/>
</dbReference>
<evidence type="ECO:0000313" key="2">
    <source>
        <dbReference type="EMBL" id="TKK20910.1"/>
    </source>
</evidence>
<dbReference type="PANTHER" id="PTHR15032:SF4">
    <property type="entry name" value="N-ACYL-PHOSPHATIDYLETHANOLAMINE-HYDROLYZING PHOSPHOLIPASE D"/>
    <property type="match status" value="1"/>
</dbReference>
<reference evidence="2 3" key="1">
    <citation type="journal article" date="2019" name="Sci. Rep.">
        <title>Differences in resource use lead to coexistence of seed-transmitted microbial populations.</title>
        <authorList>
            <person name="Torres-Cortes G."/>
            <person name="Garcia B.J."/>
            <person name="Compant S."/>
            <person name="Rezki S."/>
            <person name="Jones P."/>
            <person name="Preveaux A."/>
            <person name="Briand M."/>
            <person name="Roulet A."/>
            <person name="Bouchez O."/>
            <person name="Jacobson D."/>
            <person name="Barret M."/>
        </authorList>
    </citation>
    <scope>NUCLEOTIDE SEQUENCE [LARGE SCALE GENOMIC DNA]</scope>
    <source>
        <strain evidence="2 3">CFBP13530</strain>
    </source>
</reference>
<dbReference type="PANTHER" id="PTHR15032">
    <property type="entry name" value="N-ACYL-PHOSPHATIDYLETHANOLAMINE-HYDROLYZING PHOSPHOLIPASE D"/>
    <property type="match status" value="1"/>
</dbReference>
<organism evidence="2 3">
    <name type="scientific">Enterobacter cancerogenus</name>
    <dbReference type="NCBI Taxonomy" id="69218"/>
    <lineage>
        <taxon>Bacteria</taxon>
        <taxon>Pseudomonadati</taxon>
        <taxon>Pseudomonadota</taxon>
        <taxon>Gammaproteobacteria</taxon>
        <taxon>Enterobacterales</taxon>
        <taxon>Enterobacteriaceae</taxon>
        <taxon>Enterobacter</taxon>
        <taxon>Enterobacter cloacae complex</taxon>
    </lineage>
</organism>
<dbReference type="Gene3D" id="3.60.15.10">
    <property type="entry name" value="Ribonuclease Z/Hydroxyacylglutathione hydrolase-like"/>
    <property type="match status" value="1"/>
</dbReference>
<dbReference type="GO" id="GO:0005737">
    <property type="term" value="C:cytoplasm"/>
    <property type="evidence" value="ECO:0007669"/>
    <property type="project" value="TreeGrafter"/>
</dbReference>
<dbReference type="Pfam" id="PF12706">
    <property type="entry name" value="Lactamase_B_2"/>
    <property type="match status" value="1"/>
</dbReference>
<dbReference type="EMBL" id="QGAL01000002">
    <property type="protein sequence ID" value="TKK20910.1"/>
    <property type="molecule type" value="Genomic_DNA"/>
</dbReference>
<dbReference type="RefSeq" id="WP_137272563.1">
    <property type="nucleotide sequence ID" value="NZ_QGAL01000002.1"/>
</dbReference>
<name>A0AB38P6V2_9ENTR</name>
<gene>
    <name evidence="2" type="ORF">EcCFBP13530_09955</name>
</gene>
<sequence>MVWKNPWYDPSLKHHTPDGFRNTHSTGHQPGDVDRWQKERKAAGLPKPPSSGYDAFIQTWWQPVELNARPEDGAWWLGHASVLLRMDGKYLLTDPVFSHRASPVPFLGPQRKTPPAITVESLPTLDALLISHNHYDHLDAATVRKLLRRFPGLTVFVPLGLGNWFRRRGAQNVVELDWWQNANWQGINLTAVPAQHWSMRTPWNRNRSLWCGWVVEGRQHRFWFSGDTGYSPELVLIPERLGAIDFAALPIGAYAPEWFMAVHHMDPHSAVALWQGLGCPTAFPIHWGVFELADESLDEPVQALRRALDNVAPVNNSFRILKIGQYLSV</sequence>
<evidence type="ECO:0000313" key="3">
    <source>
        <dbReference type="Proteomes" id="UP000306327"/>
    </source>
</evidence>
<feature type="domain" description="Metallo-beta-lactamase" evidence="1">
    <location>
        <begin position="91"/>
        <end position="287"/>
    </location>
</feature>
<accession>A0AB38P6V2</accession>
<dbReference type="InterPro" id="IPR036866">
    <property type="entry name" value="RibonucZ/Hydroxyglut_hydro"/>
</dbReference>
<protein>
    <submittedName>
        <fullName evidence="2">MBL fold metallo-hydrolase</fullName>
    </submittedName>
</protein>
<dbReference type="SUPFAM" id="SSF56281">
    <property type="entry name" value="Metallo-hydrolase/oxidoreductase"/>
    <property type="match status" value="1"/>
</dbReference>
<comment type="caution">
    <text evidence="2">The sequence shown here is derived from an EMBL/GenBank/DDBJ whole genome shotgun (WGS) entry which is preliminary data.</text>
</comment>
<dbReference type="Proteomes" id="UP000306327">
    <property type="component" value="Unassembled WGS sequence"/>
</dbReference>
<evidence type="ECO:0000259" key="1">
    <source>
        <dbReference type="Pfam" id="PF12706"/>
    </source>
</evidence>
<proteinExistence type="predicted"/>